<protein>
    <submittedName>
        <fullName evidence="4">Uncharacterized protein</fullName>
    </submittedName>
</protein>
<evidence type="ECO:0000256" key="1">
    <source>
        <dbReference type="ARBA" id="ARBA00009447"/>
    </source>
</evidence>
<comment type="similarity">
    <text evidence="1">Belongs to the SEC6 family.</text>
</comment>
<dbReference type="GO" id="GO:0000149">
    <property type="term" value="F:SNARE binding"/>
    <property type="evidence" value="ECO:0007669"/>
    <property type="project" value="TreeGrafter"/>
</dbReference>
<dbReference type="Gene3D" id="1.10.357.50">
    <property type="match status" value="1"/>
</dbReference>
<dbReference type="InterPro" id="IPR042532">
    <property type="entry name" value="EXOC3/Sec6_C"/>
</dbReference>
<gene>
    <name evidence="4" type="ORF">L596_010116</name>
</gene>
<reference evidence="4 5" key="2">
    <citation type="journal article" date="2019" name="G3 (Bethesda)">
        <title>Hybrid Assembly of the Genome of the Entomopathogenic Nematode Steinernema carpocapsae Identifies the X-Chromosome.</title>
        <authorList>
            <person name="Serra L."/>
            <person name="Macchietto M."/>
            <person name="Macias-Munoz A."/>
            <person name="McGill C.J."/>
            <person name="Rodriguez I.M."/>
            <person name="Rodriguez B."/>
            <person name="Murad R."/>
            <person name="Mortazavi A."/>
        </authorList>
    </citation>
    <scope>NUCLEOTIDE SEQUENCE [LARGE SCALE GENOMIC DNA]</scope>
    <source>
        <strain evidence="4 5">ALL</strain>
    </source>
</reference>
<dbReference type="OrthoDB" id="10047020at2759"/>
<organism evidence="4 5">
    <name type="scientific">Steinernema carpocapsae</name>
    <name type="common">Entomopathogenic nematode</name>
    <dbReference type="NCBI Taxonomy" id="34508"/>
    <lineage>
        <taxon>Eukaryota</taxon>
        <taxon>Metazoa</taxon>
        <taxon>Ecdysozoa</taxon>
        <taxon>Nematoda</taxon>
        <taxon>Chromadorea</taxon>
        <taxon>Rhabditida</taxon>
        <taxon>Tylenchina</taxon>
        <taxon>Panagrolaimomorpha</taxon>
        <taxon>Strongyloidoidea</taxon>
        <taxon>Steinernematidae</taxon>
        <taxon>Steinernema</taxon>
    </lineage>
</organism>
<dbReference type="EMBL" id="AZBU02000002">
    <property type="protein sequence ID" value="TKR96035.1"/>
    <property type="molecule type" value="Genomic_DNA"/>
</dbReference>
<dbReference type="AlphaFoldDB" id="A0A4V6A6X9"/>
<comment type="caution">
    <text evidence="4">The sequence shown here is derived from an EMBL/GenBank/DDBJ whole genome shotgun (WGS) entry which is preliminary data.</text>
</comment>
<dbReference type="GO" id="GO:0000145">
    <property type="term" value="C:exocyst"/>
    <property type="evidence" value="ECO:0007669"/>
    <property type="project" value="InterPro"/>
</dbReference>
<dbReference type="InterPro" id="IPR010326">
    <property type="entry name" value="EXOC3/Sec6"/>
</dbReference>
<evidence type="ECO:0000313" key="4">
    <source>
        <dbReference type="EMBL" id="TKR96035.1"/>
    </source>
</evidence>
<sequence>MDPAQVEKEAEAAALAQVAKMFQRPDQLEKLDALKKKAERKKAAVEAMLRTGVHSQVEGIRAAIGHLTTACEDIKYVENSMQDIYDLLKRFPEIKTKMKRLSEANTVHRQYAAAMTNLTHIFNIRETIEKTHEFIMEGKLLAAHKHIMELEQARDDLMFEVHKLPSERTELDKNLLKNYFVEVEKLVADLGKQIWYILSRSLEAVRVQERQKGQDGQQQLVTALRIIEREERIDKYYLEHKASTNNFMPPGRPRQWKKECFDVLERNVQHRVEGNQLEDRSINKQWLARYLEVCRRVVVEDLRVAKGGVVNCFPPHYQIYERFVQMYHNCISRKLREIAQDKLEKNELVQLLNWVQNYGGEQILGNPVLQINTAAMLADFPVLPKSTINQLCEQFVEITKKDMHEWLEKTLVQEKDDWYKNAKPEGEGGYFYTQLPNILFGMIEDTVQLTKEISQDIIPGVVDACIDEFLVISNKYKDAAQAYKNKHFENRSYFTVFTSTMIAIANNLHICIDQTDKLKKHIRLTMETDHGHVTSPTDSQPTSPLIATSSRSVGAIFGVQRDELIGKIDELKKRWNTGLQSAVNALLEEVYSDVAGHLAAVMSKAWLDSRESIGTIILTVKDYYDDHQHLKPQVRCMLLMDIQYKIVGEYLIAIDGRRLIYSSYDERAKAAGRLKQDVSEIDILMKDLQRRADVEFDPLTQILVDISEIIALSDKSLLQLEVATFVRKYPDIHLDLLASLIQSREDMGRAEARSMAEEVLGHMKFHPRGDRSMVKLFEMCKQDGKRAIPSLEETMQHMFATLVTTTKAGVEN</sequence>
<evidence type="ECO:0000313" key="5">
    <source>
        <dbReference type="Proteomes" id="UP000298663"/>
    </source>
</evidence>
<evidence type="ECO:0000256" key="3">
    <source>
        <dbReference type="ARBA" id="ARBA00022483"/>
    </source>
</evidence>
<dbReference type="STRING" id="34508.A0A4V6A6X9"/>
<reference evidence="4 5" key="1">
    <citation type="journal article" date="2015" name="Genome Biol.">
        <title>Comparative genomics of Steinernema reveals deeply conserved gene regulatory networks.</title>
        <authorList>
            <person name="Dillman A.R."/>
            <person name="Macchietto M."/>
            <person name="Porter C.F."/>
            <person name="Rogers A."/>
            <person name="Williams B."/>
            <person name="Antoshechkin I."/>
            <person name="Lee M.M."/>
            <person name="Goodwin Z."/>
            <person name="Lu X."/>
            <person name="Lewis E.E."/>
            <person name="Goodrich-Blair H."/>
            <person name="Stock S.P."/>
            <person name="Adams B.J."/>
            <person name="Sternberg P.W."/>
            <person name="Mortazavi A."/>
        </authorList>
    </citation>
    <scope>NUCLEOTIDE SEQUENCE [LARGE SCALE GENOMIC DNA]</scope>
    <source>
        <strain evidence="4 5">ALL</strain>
    </source>
</reference>
<proteinExistence type="inferred from homology"/>
<evidence type="ECO:0000256" key="2">
    <source>
        <dbReference type="ARBA" id="ARBA00022448"/>
    </source>
</evidence>
<keyword evidence="5" id="KW-1185">Reference proteome</keyword>
<dbReference type="GO" id="GO:0006887">
    <property type="term" value="P:exocytosis"/>
    <property type="evidence" value="ECO:0007669"/>
    <property type="project" value="UniProtKB-KW"/>
</dbReference>
<name>A0A4V6A6X9_STECR</name>
<accession>A0A4V6A6X9</accession>
<keyword evidence="2" id="KW-0813">Transport</keyword>
<dbReference type="Gene3D" id="1.10.357.70">
    <property type="entry name" value="Exocyst complex component Sec6, C-terminal domain"/>
    <property type="match status" value="1"/>
</dbReference>
<dbReference type="PANTHER" id="PTHR21292:SF1">
    <property type="entry name" value="EXOCYST COMPLEX COMPONENT 3"/>
    <property type="match status" value="1"/>
</dbReference>
<dbReference type="GO" id="GO:0051601">
    <property type="term" value="P:exocyst localization"/>
    <property type="evidence" value="ECO:0007669"/>
    <property type="project" value="TreeGrafter"/>
</dbReference>
<dbReference type="Proteomes" id="UP000298663">
    <property type="component" value="Unassembled WGS sequence"/>
</dbReference>
<dbReference type="PANTHER" id="PTHR21292">
    <property type="entry name" value="EXOCYST COMPLEX COMPONENT SEC6-RELATED"/>
    <property type="match status" value="1"/>
</dbReference>
<keyword evidence="3" id="KW-0268">Exocytosis</keyword>
<dbReference type="Pfam" id="PF06046">
    <property type="entry name" value="Sec6"/>
    <property type="match status" value="1"/>
</dbReference>